<feature type="chain" id="PRO_5042189684" evidence="2">
    <location>
        <begin position="35"/>
        <end position="101"/>
    </location>
</feature>
<evidence type="ECO:0000313" key="3">
    <source>
        <dbReference type="EMBL" id="QIC68832.1"/>
    </source>
</evidence>
<dbReference type="RefSeq" id="WP_163172843.1">
    <property type="nucleotide sequence ID" value="NZ_CP044465.1"/>
</dbReference>
<dbReference type="AlphaFoldDB" id="A0AAE7BY60"/>
<name>A0AAE7BY60_9GAMM</name>
<sequence length="101" mass="10653">MKANQTQITTTKTTGIKASVLMLFMTLISSPAFAQISKVNTVMSNVQAVLAGVSITIFTIVIMWAGIKMAWQQAKWADISNIVIGGILVGGAAGIAAWLIN</sequence>
<reference evidence="3 4" key="1">
    <citation type="submission" date="2019-09" db="EMBL/GenBank/DDBJ databases">
        <title>Non-baumannii Acinetobacter spp. carrying blaNDM-1 isolated in China.</title>
        <authorList>
            <person name="Cui C."/>
            <person name="Chen C."/>
            <person name="Sun J."/>
            <person name="Liu Y."/>
        </authorList>
    </citation>
    <scope>NUCLEOTIDE SEQUENCE [LARGE SCALE GENOMIC DNA]</scope>
    <source>
        <strain evidence="3 4">HZE23-1</strain>
        <plasmid evidence="4">phze23-1-2</plasmid>
    </source>
</reference>
<evidence type="ECO:0000313" key="4">
    <source>
        <dbReference type="Proteomes" id="UP000503505"/>
    </source>
</evidence>
<dbReference type="Pfam" id="PF04956">
    <property type="entry name" value="TrbC"/>
    <property type="match status" value="1"/>
</dbReference>
<protein>
    <submittedName>
        <fullName evidence="3">TrbC/VirB2 family protein</fullName>
    </submittedName>
</protein>
<feature type="signal peptide" evidence="2">
    <location>
        <begin position="1"/>
        <end position="34"/>
    </location>
</feature>
<proteinExistence type="predicted"/>
<dbReference type="Proteomes" id="UP000503505">
    <property type="component" value="Plasmid pHZE23-1-2"/>
</dbReference>
<dbReference type="InterPro" id="IPR007039">
    <property type="entry name" value="TrbC/VirB2"/>
</dbReference>
<evidence type="ECO:0000256" key="2">
    <source>
        <dbReference type="SAM" id="SignalP"/>
    </source>
</evidence>
<keyword evidence="3" id="KW-0614">Plasmid</keyword>
<feature type="transmembrane region" description="Helical" evidence="1">
    <location>
        <begin position="79"/>
        <end position="100"/>
    </location>
</feature>
<organism evidence="3 4">
    <name type="scientific">Acinetobacter schindleri</name>
    <dbReference type="NCBI Taxonomy" id="108981"/>
    <lineage>
        <taxon>Bacteria</taxon>
        <taxon>Pseudomonadati</taxon>
        <taxon>Pseudomonadota</taxon>
        <taxon>Gammaproteobacteria</taxon>
        <taxon>Moraxellales</taxon>
        <taxon>Moraxellaceae</taxon>
        <taxon>Acinetobacter</taxon>
    </lineage>
</organism>
<dbReference type="EMBL" id="CP044465">
    <property type="protein sequence ID" value="QIC68832.1"/>
    <property type="molecule type" value="Genomic_DNA"/>
</dbReference>
<keyword evidence="1" id="KW-0472">Membrane</keyword>
<gene>
    <name evidence="3" type="ORF">FSC10_15935</name>
</gene>
<keyword evidence="1" id="KW-0812">Transmembrane</keyword>
<keyword evidence="2" id="KW-0732">Signal</keyword>
<geneLocation type="plasmid" evidence="4">
    <name>phze23-1-2</name>
</geneLocation>
<keyword evidence="1" id="KW-1133">Transmembrane helix</keyword>
<evidence type="ECO:0000256" key="1">
    <source>
        <dbReference type="SAM" id="Phobius"/>
    </source>
</evidence>
<feature type="transmembrane region" description="Helical" evidence="1">
    <location>
        <begin position="44"/>
        <end position="67"/>
    </location>
</feature>
<accession>A0AAE7BY60</accession>